<reference evidence="2" key="1">
    <citation type="submission" date="2021-03" db="EMBL/GenBank/DDBJ databases">
        <authorList>
            <person name="Tagirdzhanova G."/>
        </authorList>
    </citation>
    <scope>NUCLEOTIDE SEQUENCE</scope>
</reference>
<dbReference type="EMBL" id="CAJPDS010000057">
    <property type="protein sequence ID" value="CAF9930796.1"/>
    <property type="molecule type" value="Genomic_DNA"/>
</dbReference>
<dbReference type="OrthoDB" id="5395952at2759"/>
<sequence length="263" mass="29572">MEPEQETPLNILGMWMNAVNTVYQVSATDVHHVWDEQTYSLPGYNVEFILTSAGDTVHDPKNLQTRFVIWTIQRLMVHSWVTRSWKRTVGFPTWHGQSVGVVQIWSQEVSNAGSGNKNNDSSITPGPTDNSLNNTGSFSNDDGDLRFIFRFEGSRLDSNLIFLTALEGMGVAAVEGLSSRCDRMFVMGNGVIFFQLRSKRDAFGNLLLRYGHVREALQRSISHMFGSRTFAEMYLTVLLDGRNIGEGSWQKWVPELGNGTAEQ</sequence>
<evidence type="ECO:0000313" key="2">
    <source>
        <dbReference type="EMBL" id="CAF9930796.1"/>
    </source>
</evidence>
<evidence type="ECO:0000256" key="1">
    <source>
        <dbReference type="SAM" id="MobiDB-lite"/>
    </source>
</evidence>
<protein>
    <submittedName>
        <fullName evidence="2">Uncharacterized protein</fullName>
    </submittedName>
</protein>
<name>A0A8H3FU50_9LECA</name>
<organism evidence="2 3">
    <name type="scientific">Heterodermia speciosa</name>
    <dbReference type="NCBI Taxonomy" id="116794"/>
    <lineage>
        <taxon>Eukaryota</taxon>
        <taxon>Fungi</taxon>
        <taxon>Dikarya</taxon>
        <taxon>Ascomycota</taxon>
        <taxon>Pezizomycotina</taxon>
        <taxon>Lecanoromycetes</taxon>
        <taxon>OSLEUM clade</taxon>
        <taxon>Lecanoromycetidae</taxon>
        <taxon>Caliciales</taxon>
        <taxon>Physciaceae</taxon>
        <taxon>Heterodermia</taxon>
    </lineage>
</organism>
<comment type="caution">
    <text evidence="2">The sequence shown here is derived from an EMBL/GenBank/DDBJ whole genome shotgun (WGS) entry which is preliminary data.</text>
</comment>
<dbReference type="Proteomes" id="UP000664521">
    <property type="component" value="Unassembled WGS sequence"/>
</dbReference>
<accession>A0A8H3FU50</accession>
<gene>
    <name evidence="2" type="ORF">HETSPECPRED_007710</name>
</gene>
<keyword evidence="3" id="KW-1185">Reference proteome</keyword>
<evidence type="ECO:0000313" key="3">
    <source>
        <dbReference type="Proteomes" id="UP000664521"/>
    </source>
</evidence>
<feature type="region of interest" description="Disordered" evidence="1">
    <location>
        <begin position="111"/>
        <end position="137"/>
    </location>
</feature>
<dbReference type="AlphaFoldDB" id="A0A8H3FU50"/>
<proteinExistence type="predicted"/>